<gene>
    <name evidence="2" type="ORF">EYF80_013054</name>
</gene>
<feature type="region of interest" description="Disordered" evidence="1">
    <location>
        <begin position="78"/>
        <end position="100"/>
    </location>
</feature>
<reference evidence="2 3" key="1">
    <citation type="submission" date="2019-03" db="EMBL/GenBank/DDBJ databases">
        <title>First draft genome of Liparis tanakae, snailfish: a comprehensive survey of snailfish specific genes.</title>
        <authorList>
            <person name="Kim W."/>
            <person name="Song I."/>
            <person name="Jeong J.-H."/>
            <person name="Kim D."/>
            <person name="Kim S."/>
            <person name="Ryu S."/>
            <person name="Song J.Y."/>
            <person name="Lee S.K."/>
        </authorList>
    </citation>
    <scope>NUCLEOTIDE SEQUENCE [LARGE SCALE GENOMIC DNA]</scope>
    <source>
        <tissue evidence="2">Muscle</tissue>
    </source>
</reference>
<keyword evidence="3" id="KW-1185">Reference proteome</keyword>
<dbReference type="EMBL" id="SRLO01000090">
    <property type="protein sequence ID" value="TNN76805.1"/>
    <property type="molecule type" value="Genomic_DNA"/>
</dbReference>
<organism evidence="2 3">
    <name type="scientific">Liparis tanakae</name>
    <name type="common">Tanaka's snailfish</name>
    <dbReference type="NCBI Taxonomy" id="230148"/>
    <lineage>
        <taxon>Eukaryota</taxon>
        <taxon>Metazoa</taxon>
        <taxon>Chordata</taxon>
        <taxon>Craniata</taxon>
        <taxon>Vertebrata</taxon>
        <taxon>Euteleostomi</taxon>
        <taxon>Actinopterygii</taxon>
        <taxon>Neopterygii</taxon>
        <taxon>Teleostei</taxon>
        <taxon>Neoteleostei</taxon>
        <taxon>Acanthomorphata</taxon>
        <taxon>Eupercaria</taxon>
        <taxon>Perciformes</taxon>
        <taxon>Cottioidei</taxon>
        <taxon>Cottales</taxon>
        <taxon>Liparidae</taxon>
        <taxon>Liparis</taxon>
    </lineage>
</organism>
<evidence type="ECO:0000313" key="3">
    <source>
        <dbReference type="Proteomes" id="UP000314294"/>
    </source>
</evidence>
<sequence>MVYPRKSEKNRRRDVERAAEMKGVGMKQKFENSGCCVESFGTDDAPRSGAKEGGWKESLVAAGGDHYHTTRPLSLSRCGKVNSTSTPPLNGFTITRPNTC</sequence>
<evidence type="ECO:0000256" key="1">
    <source>
        <dbReference type="SAM" id="MobiDB-lite"/>
    </source>
</evidence>
<comment type="caution">
    <text evidence="2">The sequence shown here is derived from an EMBL/GenBank/DDBJ whole genome shotgun (WGS) entry which is preliminary data.</text>
</comment>
<name>A0A4Z2IGK5_9TELE</name>
<protein>
    <submittedName>
        <fullName evidence="2">Uncharacterized protein</fullName>
    </submittedName>
</protein>
<proteinExistence type="predicted"/>
<feature type="compositionally biased region" description="Polar residues" evidence="1">
    <location>
        <begin position="81"/>
        <end position="100"/>
    </location>
</feature>
<evidence type="ECO:0000313" key="2">
    <source>
        <dbReference type="EMBL" id="TNN76805.1"/>
    </source>
</evidence>
<dbReference type="Proteomes" id="UP000314294">
    <property type="component" value="Unassembled WGS sequence"/>
</dbReference>
<accession>A0A4Z2IGK5</accession>
<dbReference type="AlphaFoldDB" id="A0A4Z2IGK5"/>